<evidence type="ECO:0000313" key="6">
    <source>
        <dbReference type="Proteomes" id="UP000184387"/>
    </source>
</evidence>
<evidence type="ECO:0000256" key="2">
    <source>
        <dbReference type="ARBA" id="ARBA00023125"/>
    </source>
</evidence>
<keyword evidence="2" id="KW-0238">DNA-binding</keyword>
<dbReference type="InterPro" id="IPR009057">
    <property type="entry name" value="Homeodomain-like_sf"/>
</dbReference>
<dbReference type="EMBL" id="FQZF01000013">
    <property type="protein sequence ID" value="SHJ39887.1"/>
    <property type="molecule type" value="Genomic_DNA"/>
</dbReference>
<protein>
    <submittedName>
        <fullName evidence="5">Helix-turn-helix domain-containing protein</fullName>
    </submittedName>
</protein>
<feature type="domain" description="HTH araC/xylS-type" evidence="4">
    <location>
        <begin position="190"/>
        <end position="288"/>
    </location>
</feature>
<reference evidence="5 6" key="1">
    <citation type="submission" date="2016-11" db="EMBL/GenBank/DDBJ databases">
        <authorList>
            <person name="Jaros S."/>
            <person name="Januszkiewicz K."/>
            <person name="Wedrychowicz H."/>
        </authorList>
    </citation>
    <scope>NUCLEOTIDE SEQUENCE [LARGE SCALE GENOMIC DNA]</scope>
    <source>
        <strain evidence="5 6">DSM 14916</strain>
    </source>
</reference>
<dbReference type="Proteomes" id="UP000184387">
    <property type="component" value="Unassembled WGS sequence"/>
</dbReference>
<dbReference type="GO" id="GO:0043565">
    <property type="term" value="F:sequence-specific DNA binding"/>
    <property type="evidence" value="ECO:0007669"/>
    <property type="project" value="InterPro"/>
</dbReference>
<dbReference type="AlphaFoldDB" id="A0A1M6IZP8"/>
<dbReference type="InterPro" id="IPR018062">
    <property type="entry name" value="HTH_AraC-typ_CS"/>
</dbReference>
<keyword evidence="3" id="KW-0804">Transcription</keyword>
<dbReference type="Gene3D" id="1.10.10.60">
    <property type="entry name" value="Homeodomain-like"/>
    <property type="match status" value="2"/>
</dbReference>
<dbReference type="SMART" id="SM00342">
    <property type="entry name" value="HTH_ARAC"/>
    <property type="match status" value="1"/>
</dbReference>
<dbReference type="PROSITE" id="PS00041">
    <property type="entry name" value="HTH_ARAC_FAMILY_1"/>
    <property type="match status" value="1"/>
</dbReference>
<dbReference type="PROSITE" id="PS01124">
    <property type="entry name" value="HTH_ARAC_FAMILY_2"/>
    <property type="match status" value="1"/>
</dbReference>
<keyword evidence="1" id="KW-0805">Transcription regulation</keyword>
<dbReference type="InterPro" id="IPR018060">
    <property type="entry name" value="HTH_AraC"/>
</dbReference>
<dbReference type="PRINTS" id="PR00032">
    <property type="entry name" value="HTHARAC"/>
</dbReference>
<dbReference type="InterPro" id="IPR050204">
    <property type="entry name" value="AraC_XylS_family_regulators"/>
</dbReference>
<organism evidence="5 6">
    <name type="scientific">Muricoccus roseus</name>
    <dbReference type="NCBI Taxonomy" id="198092"/>
    <lineage>
        <taxon>Bacteria</taxon>
        <taxon>Pseudomonadati</taxon>
        <taxon>Pseudomonadota</taxon>
        <taxon>Alphaproteobacteria</taxon>
        <taxon>Acetobacterales</taxon>
        <taxon>Roseomonadaceae</taxon>
        <taxon>Muricoccus</taxon>
    </lineage>
</organism>
<dbReference type="SUPFAM" id="SSF46689">
    <property type="entry name" value="Homeodomain-like"/>
    <property type="match status" value="2"/>
</dbReference>
<dbReference type="PANTHER" id="PTHR46796">
    <property type="entry name" value="HTH-TYPE TRANSCRIPTIONAL ACTIVATOR RHAS-RELATED"/>
    <property type="match status" value="1"/>
</dbReference>
<dbReference type="STRING" id="198092.SAMN02745194_02466"/>
<keyword evidence="6" id="KW-1185">Reference proteome</keyword>
<accession>A0A1M6IZP8</accession>
<name>A0A1M6IZP8_9PROT</name>
<sequence>MLDPDFLLERQAGWGMAPAAALRSIPSTGASVLRWRSPAAGPFEMQPLLSEHTIVSLNLRPMRAEAWLGKRRVWAGPIASHAVRIVPPGVERRWATTDAFDLLHIMLPPRAFQAVAGPGCGPFVLSDPLYGSDALVGQVGLQLVSAMEEGGPYLTELADGLCRALVAHLLRHYHTPAPSGPRALPPARLRRVKALVRDRLGEDLTVGRMAAEAGYSEFHFARLFRAATGQTPHRFLLEARIARARRLLAKEGQTILAVALECGFKNASHFSRVFRAQVGATPHAYRDGLV</sequence>
<dbReference type="Pfam" id="PF12833">
    <property type="entry name" value="HTH_18"/>
    <property type="match status" value="1"/>
</dbReference>
<evidence type="ECO:0000256" key="3">
    <source>
        <dbReference type="ARBA" id="ARBA00023163"/>
    </source>
</evidence>
<dbReference type="GO" id="GO:0003700">
    <property type="term" value="F:DNA-binding transcription factor activity"/>
    <property type="evidence" value="ECO:0007669"/>
    <property type="project" value="InterPro"/>
</dbReference>
<proteinExistence type="predicted"/>
<dbReference type="RefSeq" id="WP_073135114.1">
    <property type="nucleotide sequence ID" value="NZ_FQZF01000013.1"/>
</dbReference>
<dbReference type="OrthoDB" id="644174at2"/>
<gene>
    <name evidence="5" type="ORF">SAMN02745194_02466</name>
</gene>
<dbReference type="InterPro" id="IPR020449">
    <property type="entry name" value="Tscrpt_reg_AraC-type_HTH"/>
</dbReference>
<dbReference type="PANTHER" id="PTHR46796:SF6">
    <property type="entry name" value="ARAC SUBFAMILY"/>
    <property type="match status" value="1"/>
</dbReference>
<evidence type="ECO:0000256" key="1">
    <source>
        <dbReference type="ARBA" id="ARBA00023015"/>
    </source>
</evidence>
<evidence type="ECO:0000313" key="5">
    <source>
        <dbReference type="EMBL" id="SHJ39887.1"/>
    </source>
</evidence>
<evidence type="ECO:0000259" key="4">
    <source>
        <dbReference type="PROSITE" id="PS01124"/>
    </source>
</evidence>